<dbReference type="EMBL" id="CAJVQC010114110">
    <property type="protein sequence ID" value="CAG8836241.1"/>
    <property type="molecule type" value="Genomic_DNA"/>
</dbReference>
<gene>
    <name evidence="1" type="ORF">RPERSI_LOCUS29859</name>
</gene>
<reference evidence="1" key="1">
    <citation type="submission" date="2021-06" db="EMBL/GenBank/DDBJ databases">
        <authorList>
            <person name="Kallberg Y."/>
            <person name="Tangrot J."/>
            <person name="Rosling A."/>
        </authorList>
    </citation>
    <scope>NUCLEOTIDE SEQUENCE</scope>
    <source>
        <strain evidence="1">MA461A</strain>
    </source>
</reference>
<feature type="non-terminal residue" evidence="1">
    <location>
        <position position="1"/>
    </location>
</feature>
<proteinExistence type="predicted"/>
<accession>A0ACA9SF37</accession>
<evidence type="ECO:0000313" key="2">
    <source>
        <dbReference type="Proteomes" id="UP000789920"/>
    </source>
</evidence>
<evidence type="ECO:0000313" key="1">
    <source>
        <dbReference type="EMBL" id="CAG8836241.1"/>
    </source>
</evidence>
<organism evidence="1 2">
    <name type="scientific">Racocetra persica</name>
    <dbReference type="NCBI Taxonomy" id="160502"/>
    <lineage>
        <taxon>Eukaryota</taxon>
        <taxon>Fungi</taxon>
        <taxon>Fungi incertae sedis</taxon>
        <taxon>Mucoromycota</taxon>
        <taxon>Glomeromycotina</taxon>
        <taxon>Glomeromycetes</taxon>
        <taxon>Diversisporales</taxon>
        <taxon>Gigasporaceae</taxon>
        <taxon>Racocetra</taxon>
    </lineage>
</organism>
<sequence>LKPSFIHSLTSWTVKPKSLQLLTITLSRGSKPAFIHCQASSLLIPSSSQICW</sequence>
<name>A0ACA9SF37_9GLOM</name>
<protein>
    <submittedName>
        <fullName evidence="1">15392_t:CDS:1</fullName>
    </submittedName>
</protein>
<comment type="caution">
    <text evidence="1">The sequence shown here is derived from an EMBL/GenBank/DDBJ whole genome shotgun (WGS) entry which is preliminary data.</text>
</comment>
<dbReference type="Proteomes" id="UP000789920">
    <property type="component" value="Unassembled WGS sequence"/>
</dbReference>
<keyword evidence="2" id="KW-1185">Reference proteome</keyword>